<accession>A0A085MLV5</accession>
<evidence type="ECO:0000313" key="2">
    <source>
        <dbReference type="EMBL" id="KFD58201.1"/>
    </source>
</evidence>
<dbReference type="Pfam" id="PF12762">
    <property type="entry name" value="DDE_Tnp_IS1595"/>
    <property type="match status" value="1"/>
</dbReference>
<dbReference type="AlphaFoldDB" id="A0A085MLV5"/>
<reference evidence="2 4" key="1">
    <citation type="journal article" date="2014" name="Nat. Genet.">
        <title>Genome and transcriptome of the porcine whipworm Trichuris suis.</title>
        <authorList>
            <person name="Jex A.R."/>
            <person name="Nejsum P."/>
            <person name="Schwarz E.M."/>
            <person name="Hu L."/>
            <person name="Young N.D."/>
            <person name="Hall R.S."/>
            <person name="Korhonen P.K."/>
            <person name="Liao S."/>
            <person name="Thamsborg S."/>
            <person name="Xia J."/>
            <person name="Xu P."/>
            <person name="Wang S."/>
            <person name="Scheerlinck J.P."/>
            <person name="Hofmann A."/>
            <person name="Sternberg P.W."/>
            <person name="Wang J."/>
            <person name="Gasser R.B."/>
        </authorList>
    </citation>
    <scope>NUCLEOTIDE SEQUENCE [LARGE SCALE GENOMIC DNA]</scope>
    <source>
        <strain evidence="3">DCEP-RM93F</strain>
        <strain evidence="2">DCEP-RM93M</strain>
    </source>
</reference>
<dbReference type="EMBL" id="KL363185">
    <property type="protein sequence ID" value="KFD58201.1"/>
    <property type="molecule type" value="Genomic_DNA"/>
</dbReference>
<dbReference type="InterPro" id="IPR024445">
    <property type="entry name" value="Tnp_ISXO2-like"/>
</dbReference>
<evidence type="ECO:0000259" key="1">
    <source>
        <dbReference type="SMART" id="SM01126"/>
    </source>
</evidence>
<gene>
    <name evidence="2" type="ORF">M513_00964</name>
    <name evidence="3" type="ORF">M514_00964</name>
</gene>
<dbReference type="NCBIfam" id="NF033547">
    <property type="entry name" value="transpos_IS1595"/>
    <property type="match status" value="1"/>
</dbReference>
<sequence>MLHQSYQHSACNGNGAMTTTSFQIRSVHDERAALSVLQDNGVTQRIKMCFCTAQMTIRWSPNGHQPRWRCSRRGCRSDVRVRAGTWLDGTRLPLRTIGHFIYWWSHEQTTIDFCQRELGMHKNSTVEWNRRMRQVAALVVHRYGGPIGGPGCTVEVDESVFSKAKYNRGRTPAQQRVLGGVCRESRTCFLVPVDDRSGCTLLRLIKRHVVPGTTIVTDQWRGYARLGRHGYTHLRVNHSKNFVDPDMRAHTQTIESLWAQANRRNKLRCGTHRSALESYLHEFMWRRRLRACEDPVVKIMRSIAAALTCPHFAFPTVVITNKTC</sequence>
<name>A0A085MLV5_9BILA</name>
<dbReference type="SMART" id="SM01126">
    <property type="entry name" value="DDE_Tnp_IS1595"/>
    <property type="match status" value="1"/>
</dbReference>
<dbReference type="EMBL" id="KL367487">
    <property type="protein sequence ID" value="KFD70464.1"/>
    <property type="molecule type" value="Genomic_DNA"/>
</dbReference>
<proteinExistence type="predicted"/>
<evidence type="ECO:0000313" key="4">
    <source>
        <dbReference type="Proteomes" id="UP000030764"/>
    </source>
</evidence>
<dbReference type="InterPro" id="IPR053164">
    <property type="entry name" value="IS1016-like_transposase"/>
</dbReference>
<dbReference type="Proteomes" id="UP000030758">
    <property type="component" value="Unassembled WGS sequence"/>
</dbReference>
<keyword evidence="4" id="KW-1185">Reference proteome</keyword>
<dbReference type="Proteomes" id="UP000030764">
    <property type="component" value="Unassembled WGS sequence"/>
</dbReference>
<evidence type="ECO:0000313" key="3">
    <source>
        <dbReference type="EMBL" id="KFD70464.1"/>
    </source>
</evidence>
<feature type="domain" description="ISXO2-like transposase" evidence="1">
    <location>
        <begin position="146"/>
        <end position="288"/>
    </location>
</feature>
<dbReference type="PANTHER" id="PTHR47163:SF2">
    <property type="entry name" value="SI:DKEY-17M8.2"/>
    <property type="match status" value="1"/>
</dbReference>
<protein>
    <recommendedName>
        <fullName evidence="1">ISXO2-like transposase domain-containing protein</fullName>
    </recommendedName>
</protein>
<organism evidence="2 4">
    <name type="scientific">Trichuris suis</name>
    <name type="common">pig whipworm</name>
    <dbReference type="NCBI Taxonomy" id="68888"/>
    <lineage>
        <taxon>Eukaryota</taxon>
        <taxon>Metazoa</taxon>
        <taxon>Ecdysozoa</taxon>
        <taxon>Nematoda</taxon>
        <taxon>Enoplea</taxon>
        <taxon>Dorylaimia</taxon>
        <taxon>Trichinellida</taxon>
        <taxon>Trichuridae</taxon>
        <taxon>Trichuris</taxon>
    </lineage>
</organism>
<dbReference type="PANTHER" id="PTHR47163">
    <property type="entry name" value="DDE_TNP_IS1595 DOMAIN-CONTAINING PROTEIN"/>
    <property type="match status" value="1"/>
</dbReference>